<feature type="transmembrane region" description="Helical" evidence="7">
    <location>
        <begin position="7"/>
        <end position="31"/>
    </location>
</feature>
<evidence type="ECO:0000259" key="8">
    <source>
        <dbReference type="SMART" id="SM00331"/>
    </source>
</evidence>
<evidence type="ECO:0000313" key="10">
    <source>
        <dbReference type="Proteomes" id="UP001232493"/>
    </source>
</evidence>
<name>A0ABY8PN76_9BACT</name>
<organism evidence="9 10">
    <name type="scientific">Marinitoga aeolica</name>
    <dbReference type="NCBI Taxonomy" id="2809031"/>
    <lineage>
        <taxon>Bacteria</taxon>
        <taxon>Thermotogati</taxon>
        <taxon>Thermotogota</taxon>
        <taxon>Thermotogae</taxon>
        <taxon>Petrotogales</taxon>
        <taxon>Petrotogaceae</taxon>
        <taxon>Marinitoga</taxon>
    </lineage>
</organism>
<evidence type="ECO:0000313" key="9">
    <source>
        <dbReference type="EMBL" id="WGS64046.1"/>
    </source>
</evidence>
<dbReference type="Gene3D" id="3.60.40.10">
    <property type="entry name" value="PPM-type phosphatase domain"/>
    <property type="match status" value="1"/>
</dbReference>
<reference evidence="9 10" key="1">
    <citation type="submission" date="2021-02" db="EMBL/GenBank/DDBJ databases">
        <title>Characterization of Marinitoga sp. nov. str. BP5-C20A.</title>
        <authorList>
            <person name="Erauso G."/>
            <person name="Postec A."/>
        </authorList>
    </citation>
    <scope>NUCLEOTIDE SEQUENCE [LARGE SCALE GENOMIC DNA]</scope>
    <source>
        <strain evidence="9 10">BP5-C20A</strain>
    </source>
</reference>
<feature type="transmembrane region" description="Helical" evidence="7">
    <location>
        <begin position="274"/>
        <end position="299"/>
    </location>
</feature>
<dbReference type="InterPro" id="IPR033479">
    <property type="entry name" value="dCache_1"/>
</dbReference>
<dbReference type="Proteomes" id="UP001232493">
    <property type="component" value="Chromosome"/>
</dbReference>
<dbReference type="SUPFAM" id="SSF103190">
    <property type="entry name" value="Sensory domain-like"/>
    <property type="match status" value="1"/>
</dbReference>
<comment type="subcellular location">
    <subcellularLocation>
        <location evidence="1">Cell membrane</location>
        <topology evidence="1">Multi-pass membrane protein</topology>
    </subcellularLocation>
</comment>
<dbReference type="InterPro" id="IPR001932">
    <property type="entry name" value="PPM-type_phosphatase-like_dom"/>
</dbReference>
<evidence type="ECO:0000256" key="7">
    <source>
        <dbReference type="SAM" id="Phobius"/>
    </source>
</evidence>
<evidence type="ECO:0000256" key="2">
    <source>
        <dbReference type="ARBA" id="ARBA00022475"/>
    </source>
</evidence>
<dbReference type="CDD" id="cd12912">
    <property type="entry name" value="PDC2_MCP_like"/>
    <property type="match status" value="1"/>
</dbReference>
<dbReference type="PANTHER" id="PTHR43156:SF9">
    <property type="entry name" value="HAMP DOMAIN-CONTAINING PROTEIN"/>
    <property type="match status" value="1"/>
</dbReference>
<evidence type="ECO:0000256" key="3">
    <source>
        <dbReference type="ARBA" id="ARBA00022692"/>
    </source>
</evidence>
<dbReference type="Pfam" id="PF07228">
    <property type="entry name" value="SpoIIE"/>
    <property type="match status" value="1"/>
</dbReference>
<proteinExistence type="predicted"/>
<evidence type="ECO:0000256" key="1">
    <source>
        <dbReference type="ARBA" id="ARBA00004651"/>
    </source>
</evidence>
<dbReference type="Gene3D" id="3.30.450.20">
    <property type="entry name" value="PAS domain"/>
    <property type="match status" value="2"/>
</dbReference>
<keyword evidence="3 7" id="KW-0812">Transmembrane</keyword>
<dbReference type="PANTHER" id="PTHR43156">
    <property type="entry name" value="STAGE II SPORULATION PROTEIN E-RELATED"/>
    <property type="match status" value="1"/>
</dbReference>
<dbReference type="InterPro" id="IPR029151">
    <property type="entry name" value="Sensor-like_sf"/>
</dbReference>
<keyword evidence="2" id="KW-1003">Cell membrane</keyword>
<accession>A0ABY8PN76</accession>
<sequence>MENKHKIILPLSFISIIFIIGIGLFFSINYYNINLSKAQDYIKSENSVVATFIDDYFKELIHFAETFAKDKDFINAGFSRESEKKVLEVLKNYQNSNKNIAYIYTGYKNKKIVINDWEVPEGYDPTIRPWYLEGIKNPKTVYIGTPYKEYKTKAWLISTGKALINENNEVVGVLSIDCSISQFVNLINAEISYNTGQTFVVNKEGTIILHKNLENINKKFMFDLKAFDKQKDLIKTSINSKNYYVAYTKLSSTGWYIITTVETSEVIAPVIKGVISYSLISLALLIAFVILQSILISNIRLKALVKKRTKELEEKNKKIMDSIFYAKNIQNSILPSENTLKKNFKDFFVFWKPTNIVGGDFYWFKEKEDGSFYIAVVDCTGHGVPGALMTMTANSLLNRIIDDTNIKEPSKILSELNGLFKKTINSNSTDYRIDDGLEIGLCYISSDKSELVYSGAGISLYYAHNDEVIRIKADNKGIGYKRSKDDYIFKEHIIEIKENMTFYMSSDGYEDQNNPEGKRFGRKNFINLIKKVSGEPMTIQKKNFEECINKYMAGEDQRDDITIIGFKLK</sequence>
<feature type="domain" description="PPM-type phosphatase" evidence="8">
    <location>
        <begin position="344"/>
        <end position="568"/>
    </location>
</feature>
<dbReference type="RefSeq" id="WP_280997375.1">
    <property type="nucleotide sequence ID" value="NZ_CP069362.1"/>
</dbReference>
<dbReference type="CDD" id="cd18773">
    <property type="entry name" value="PDC1_HK_sensor"/>
    <property type="match status" value="1"/>
</dbReference>
<protein>
    <submittedName>
        <fullName evidence="9">SpoIIE family protein phosphatase</fullName>
    </submittedName>
</protein>
<dbReference type="Pfam" id="PF02743">
    <property type="entry name" value="dCache_1"/>
    <property type="match status" value="1"/>
</dbReference>
<gene>
    <name evidence="9" type="ORF">JRV97_06590</name>
</gene>
<keyword evidence="6 7" id="KW-0472">Membrane</keyword>
<keyword evidence="5 7" id="KW-1133">Transmembrane helix</keyword>
<dbReference type="InterPro" id="IPR036457">
    <property type="entry name" value="PPM-type-like_dom_sf"/>
</dbReference>
<dbReference type="SMART" id="SM00331">
    <property type="entry name" value="PP2C_SIG"/>
    <property type="match status" value="1"/>
</dbReference>
<keyword evidence="10" id="KW-1185">Reference proteome</keyword>
<dbReference type="InterPro" id="IPR052016">
    <property type="entry name" value="Bact_Sigma-Reg"/>
</dbReference>
<evidence type="ECO:0000256" key="5">
    <source>
        <dbReference type="ARBA" id="ARBA00022989"/>
    </source>
</evidence>
<keyword evidence="4" id="KW-0378">Hydrolase</keyword>
<evidence type="ECO:0000256" key="6">
    <source>
        <dbReference type="ARBA" id="ARBA00023136"/>
    </source>
</evidence>
<dbReference type="EMBL" id="CP069362">
    <property type="protein sequence ID" value="WGS64046.1"/>
    <property type="molecule type" value="Genomic_DNA"/>
</dbReference>
<evidence type="ECO:0000256" key="4">
    <source>
        <dbReference type="ARBA" id="ARBA00022801"/>
    </source>
</evidence>